<proteinExistence type="predicted"/>
<comment type="caution">
    <text evidence="1">The sequence shown here is derived from an EMBL/GenBank/DDBJ whole genome shotgun (WGS) entry which is preliminary data.</text>
</comment>
<evidence type="ECO:0008006" key="3">
    <source>
        <dbReference type="Google" id="ProtNLM"/>
    </source>
</evidence>
<accession>A0AAJ0MGZ2</accession>
<organism evidence="1 2">
    <name type="scientific">Lasiosphaeria hispida</name>
    <dbReference type="NCBI Taxonomy" id="260671"/>
    <lineage>
        <taxon>Eukaryota</taxon>
        <taxon>Fungi</taxon>
        <taxon>Dikarya</taxon>
        <taxon>Ascomycota</taxon>
        <taxon>Pezizomycotina</taxon>
        <taxon>Sordariomycetes</taxon>
        <taxon>Sordariomycetidae</taxon>
        <taxon>Sordariales</taxon>
        <taxon>Lasiosphaeriaceae</taxon>
        <taxon>Lasiosphaeria</taxon>
    </lineage>
</organism>
<dbReference type="AlphaFoldDB" id="A0AAJ0MGZ2"/>
<dbReference type="InterPro" id="IPR011009">
    <property type="entry name" value="Kinase-like_dom_sf"/>
</dbReference>
<gene>
    <name evidence="1" type="ORF">B0T25DRAFT_631012</name>
</gene>
<sequence>MWFTLEQLVHYPLHPNLVRYYGCRVRNARITGTLLGRRDELWVYLQAGKTVDKDAVDHLYNVISLVYNDIHPGNIIISPVGVPTLANIGVAYPDREEITQGIAYATLNETAVGEFRLRRVVVAAAVRWT</sequence>
<reference evidence="1" key="1">
    <citation type="journal article" date="2023" name="Mol. Phylogenet. Evol.">
        <title>Genome-scale phylogeny and comparative genomics of the fungal order Sordariales.</title>
        <authorList>
            <person name="Hensen N."/>
            <person name="Bonometti L."/>
            <person name="Westerberg I."/>
            <person name="Brannstrom I.O."/>
            <person name="Guillou S."/>
            <person name="Cros-Aarteil S."/>
            <person name="Calhoun S."/>
            <person name="Haridas S."/>
            <person name="Kuo A."/>
            <person name="Mondo S."/>
            <person name="Pangilinan J."/>
            <person name="Riley R."/>
            <person name="LaButti K."/>
            <person name="Andreopoulos B."/>
            <person name="Lipzen A."/>
            <person name="Chen C."/>
            <person name="Yan M."/>
            <person name="Daum C."/>
            <person name="Ng V."/>
            <person name="Clum A."/>
            <person name="Steindorff A."/>
            <person name="Ohm R.A."/>
            <person name="Martin F."/>
            <person name="Silar P."/>
            <person name="Natvig D.O."/>
            <person name="Lalanne C."/>
            <person name="Gautier V."/>
            <person name="Ament-Velasquez S.L."/>
            <person name="Kruys A."/>
            <person name="Hutchinson M.I."/>
            <person name="Powell A.J."/>
            <person name="Barry K."/>
            <person name="Miller A.N."/>
            <person name="Grigoriev I.V."/>
            <person name="Debuchy R."/>
            <person name="Gladieux P."/>
            <person name="Hiltunen Thoren M."/>
            <person name="Johannesson H."/>
        </authorList>
    </citation>
    <scope>NUCLEOTIDE SEQUENCE</scope>
    <source>
        <strain evidence="1">CBS 955.72</strain>
    </source>
</reference>
<dbReference type="SUPFAM" id="SSF56112">
    <property type="entry name" value="Protein kinase-like (PK-like)"/>
    <property type="match status" value="1"/>
</dbReference>
<dbReference type="Proteomes" id="UP001275084">
    <property type="component" value="Unassembled WGS sequence"/>
</dbReference>
<protein>
    <recommendedName>
        <fullName evidence="3">Protein kinase domain-containing protein</fullName>
    </recommendedName>
</protein>
<keyword evidence="2" id="KW-1185">Reference proteome</keyword>
<name>A0AAJ0MGZ2_9PEZI</name>
<dbReference type="EMBL" id="JAUIQD010000003">
    <property type="protein sequence ID" value="KAK3358197.1"/>
    <property type="molecule type" value="Genomic_DNA"/>
</dbReference>
<evidence type="ECO:0000313" key="1">
    <source>
        <dbReference type="EMBL" id="KAK3358197.1"/>
    </source>
</evidence>
<evidence type="ECO:0000313" key="2">
    <source>
        <dbReference type="Proteomes" id="UP001275084"/>
    </source>
</evidence>
<reference evidence="1" key="2">
    <citation type="submission" date="2023-06" db="EMBL/GenBank/DDBJ databases">
        <authorList>
            <consortium name="Lawrence Berkeley National Laboratory"/>
            <person name="Haridas S."/>
            <person name="Hensen N."/>
            <person name="Bonometti L."/>
            <person name="Westerberg I."/>
            <person name="Brannstrom I.O."/>
            <person name="Guillou S."/>
            <person name="Cros-Aarteil S."/>
            <person name="Calhoun S."/>
            <person name="Kuo A."/>
            <person name="Mondo S."/>
            <person name="Pangilinan J."/>
            <person name="Riley R."/>
            <person name="Labutti K."/>
            <person name="Andreopoulos B."/>
            <person name="Lipzen A."/>
            <person name="Chen C."/>
            <person name="Yanf M."/>
            <person name="Daum C."/>
            <person name="Ng V."/>
            <person name="Clum A."/>
            <person name="Steindorff A."/>
            <person name="Ohm R."/>
            <person name="Martin F."/>
            <person name="Silar P."/>
            <person name="Natvig D."/>
            <person name="Lalanne C."/>
            <person name="Gautier V."/>
            <person name="Ament-Velasquez S.L."/>
            <person name="Kruys A."/>
            <person name="Hutchinson M.I."/>
            <person name="Powell A.J."/>
            <person name="Barry K."/>
            <person name="Miller A.N."/>
            <person name="Grigoriev I.V."/>
            <person name="Debuchy R."/>
            <person name="Gladieux P."/>
            <person name="Thoren M.H."/>
            <person name="Johannesson H."/>
        </authorList>
    </citation>
    <scope>NUCLEOTIDE SEQUENCE</scope>
    <source>
        <strain evidence="1">CBS 955.72</strain>
    </source>
</reference>